<dbReference type="EMBL" id="KI913992">
    <property type="protein sequence ID" value="ETV93309.1"/>
    <property type="molecule type" value="Genomic_DNA"/>
</dbReference>
<protein>
    <submittedName>
        <fullName evidence="1">Uncharacterized protein</fullName>
    </submittedName>
</protein>
<evidence type="ECO:0000313" key="1">
    <source>
        <dbReference type="EMBL" id="ETV93309.1"/>
    </source>
</evidence>
<dbReference type="GeneID" id="20089647"/>
<dbReference type="VEuPathDB" id="FungiDB:H310_12597"/>
<sequence>MLERLQDQTTSDNQYLQQSLIEYSDDVLDDGEYNETANPIMDKTLEEAGAEGIRVLANFTPEGFEVIREQAEIAMTSRWKEGRGLLEKHAVDFGLKAPTLKKLVVRVMAVCSELHYDSFVVKPTMTSLRTKGKVFARFPYALHATDVKFQPAHRSAGRFGEQKHYFSRKQKLYGFKIEASVSPAGVPCRHESSRAWLCVRLDHVPQPA</sequence>
<proteinExistence type="predicted"/>
<accession>A0A024TH28</accession>
<dbReference type="RefSeq" id="XP_008877945.1">
    <property type="nucleotide sequence ID" value="XM_008879723.1"/>
</dbReference>
<dbReference type="AlphaFoldDB" id="A0A024TH28"/>
<name>A0A024TH28_9STRA</name>
<reference evidence="1" key="1">
    <citation type="submission" date="2013-12" db="EMBL/GenBank/DDBJ databases">
        <title>The Genome Sequence of Aphanomyces invadans NJM9701.</title>
        <authorList>
            <consortium name="The Broad Institute Genomics Platform"/>
            <person name="Russ C."/>
            <person name="Tyler B."/>
            <person name="van West P."/>
            <person name="Dieguez-Uribeondo J."/>
            <person name="Young S.K."/>
            <person name="Zeng Q."/>
            <person name="Gargeya S."/>
            <person name="Fitzgerald M."/>
            <person name="Abouelleil A."/>
            <person name="Alvarado L."/>
            <person name="Chapman S.B."/>
            <person name="Gainer-Dewar J."/>
            <person name="Goldberg J."/>
            <person name="Griggs A."/>
            <person name="Gujja S."/>
            <person name="Hansen M."/>
            <person name="Howarth C."/>
            <person name="Imamovic A."/>
            <person name="Ireland A."/>
            <person name="Larimer J."/>
            <person name="McCowan C."/>
            <person name="Murphy C."/>
            <person name="Pearson M."/>
            <person name="Poon T.W."/>
            <person name="Priest M."/>
            <person name="Roberts A."/>
            <person name="Saif S."/>
            <person name="Shea T."/>
            <person name="Sykes S."/>
            <person name="Wortman J."/>
            <person name="Nusbaum C."/>
            <person name="Birren B."/>
        </authorList>
    </citation>
    <scope>NUCLEOTIDE SEQUENCE [LARGE SCALE GENOMIC DNA]</scope>
    <source>
        <strain evidence="1">NJM9701</strain>
    </source>
</reference>
<organism evidence="1">
    <name type="scientific">Aphanomyces invadans</name>
    <dbReference type="NCBI Taxonomy" id="157072"/>
    <lineage>
        <taxon>Eukaryota</taxon>
        <taxon>Sar</taxon>
        <taxon>Stramenopiles</taxon>
        <taxon>Oomycota</taxon>
        <taxon>Saprolegniomycetes</taxon>
        <taxon>Saprolegniales</taxon>
        <taxon>Verrucalvaceae</taxon>
        <taxon>Aphanomyces</taxon>
    </lineage>
</organism>
<gene>
    <name evidence="1" type="ORF">H310_12597</name>
</gene>